<dbReference type="Proteomes" id="UP000053660">
    <property type="component" value="Unassembled WGS sequence"/>
</dbReference>
<keyword evidence="3" id="KW-1185">Reference proteome</keyword>
<dbReference type="OrthoDB" id="5868918at2759"/>
<dbReference type="EMBL" id="KN580800">
    <property type="protein sequence ID" value="KHJ82268.1"/>
    <property type="molecule type" value="Genomic_DNA"/>
</dbReference>
<feature type="region of interest" description="Disordered" evidence="1">
    <location>
        <begin position="119"/>
        <end position="187"/>
    </location>
</feature>
<proteinExistence type="predicted"/>
<evidence type="ECO:0000256" key="1">
    <source>
        <dbReference type="SAM" id="MobiDB-lite"/>
    </source>
</evidence>
<evidence type="ECO:0000313" key="3">
    <source>
        <dbReference type="Proteomes" id="UP000053660"/>
    </source>
</evidence>
<feature type="compositionally biased region" description="Pro residues" evidence="1">
    <location>
        <begin position="125"/>
        <end position="139"/>
    </location>
</feature>
<gene>
    <name evidence="2" type="ORF">OESDEN_18040</name>
</gene>
<evidence type="ECO:0000313" key="2">
    <source>
        <dbReference type="EMBL" id="KHJ82268.1"/>
    </source>
</evidence>
<sequence>MITLLETEVNERFQQQKEEEARMLREQREKCTRSTSRISDSINSMRNEMVQLIELHSSLRQTIAKHATDMEAIRTSFNSSYDSVQHIAAELTEKLENLRRNGDRTGYPTQFLQNSTNMYNLPALFPTPPPPPPLPPPASPNRREDEMSTPENPVPRNRQNSASDAVPDHLEEPRLRTSSGVAETSNG</sequence>
<feature type="compositionally biased region" description="Basic and acidic residues" evidence="1">
    <location>
        <begin position="166"/>
        <end position="175"/>
    </location>
</feature>
<accession>A0A0B1SAE3</accession>
<reference evidence="2 3" key="1">
    <citation type="submission" date="2014-03" db="EMBL/GenBank/DDBJ databases">
        <title>Draft genome of the hookworm Oesophagostomum dentatum.</title>
        <authorList>
            <person name="Mitreva M."/>
        </authorList>
    </citation>
    <scope>NUCLEOTIDE SEQUENCE [LARGE SCALE GENOMIC DNA]</scope>
    <source>
        <strain evidence="2 3">OD-Hann</strain>
    </source>
</reference>
<protein>
    <submittedName>
        <fullName evidence="2">Uncharacterized protein</fullName>
    </submittedName>
</protein>
<name>A0A0B1SAE3_OESDE</name>
<feature type="compositionally biased region" description="Polar residues" evidence="1">
    <location>
        <begin position="176"/>
        <end position="187"/>
    </location>
</feature>
<dbReference type="AlphaFoldDB" id="A0A0B1SAE3"/>
<organism evidence="2 3">
    <name type="scientific">Oesophagostomum dentatum</name>
    <name type="common">Nodular worm</name>
    <dbReference type="NCBI Taxonomy" id="61180"/>
    <lineage>
        <taxon>Eukaryota</taxon>
        <taxon>Metazoa</taxon>
        <taxon>Ecdysozoa</taxon>
        <taxon>Nematoda</taxon>
        <taxon>Chromadorea</taxon>
        <taxon>Rhabditida</taxon>
        <taxon>Rhabditina</taxon>
        <taxon>Rhabditomorpha</taxon>
        <taxon>Strongyloidea</taxon>
        <taxon>Strongylidae</taxon>
        <taxon>Oesophagostomum</taxon>
    </lineage>
</organism>